<dbReference type="OrthoDB" id="7834608at2"/>
<evidence type="ECO:0000256" key="2">
    <source>
        <dbReference type="SAM" id="SignalP"/>
    </source>
</evidence>
<feature type="chain" id="PRO_5016622251" description="DUF3313 domain-containing protein" evidence="2">
    <location>
        <begin position="19"/>
        <end position="223"/>
    </location>
</feature>
<dbReference type="AlphaFoldDB" id="A0A369TUS2"/>
<evidence type="ECO:0000313" key="3">
    <source>
        <dbReference type="EMBL" id="RDD67907.1"/>
    </source>
</evidence>
<protein>
    <recommendedName>
        <fullName evidence="5">DUF3313 domain-containing protein</fullName>
    </recommendedName>
</protein>
<feature type="signal peptide" evidence="2">
    <location>
        <begin position="1"/>
        <end position="18"/>
    </location>
</feature>
<organism evidence="3 4">
    <name type="scientific">Thalassococcus profundi</name>
    <dbReference type="NCBI Taxonomy" id="2282382"/>
    <lineage>
        <taxon>Bacteria</taxon>
        <taxon>Pseudomonadati</taxon>
        <taxon>Pseudomonadota</taxon>
        <taxon>Alphaproteobacteria</taxon>
        <taxon>Rhodobacterales</taxon>
        <taxon>Roseobacteraceae</taxon>
        <taxon>Thalassococcus</taxon>
    </lineage>
</organism>
<feature type="compositionally biased region" description="Low complexity" evidence="1">
    <location>
        <begin position="208"/>
        <end position="223"/>
    </location>
</feature>
<dbReference type="PROSITE" id="PS51257">
    <property type="entry name" value="PROKAR_LIPOPROTEIN"/>
    <property type="match status" value="1"/>
</dbReference>
<dbReference type="RefSeq" id="WP_114508885.1">
    <property type="nucleotide sequence ID" value="NZ_QPMK01000001.1"/>
</dbReference>
<keyword evidence="2" id="KW-0732">Signal</keyword>
<reference evidence="3 4" key="1">
    <citation type="submission" date="2018-07" db="EMBL/GenBank/DDBJ databases">
        <title>Thalassococcus profundi sp. nov., a marine bacterium isolated from deep seawater of Okinawa Trough.</title>
        <authorList>
            <person name="Yu M."/>
        </authorList>
    </citation>
    <scope>NUCLEOTIDE SEQUENCE [LARGE SCALE GENOMIC DNA]</scope>
    <source>
        <strain evidence="3 4">WRAS1</strain>
    </source>
</reference>
<keyword evidence="4" id="KW-1185">Reference proteome</keyword>
<dbReference type="EMBL" id="QPMK01000001">
    <property type="protein sequence ID" value="RDD67907.1"/>
    <property type="molecule type" value="Genomic_DNA"/>
</dbReference>
<evidence type="ECO:0000256" key="1">
    <source>
        <dbReference type="SAM" id="MobiDB-lite"/>
    </source>
</evidence>
<name>A0A369TUS2_9RHOB</name>
<evidence type="ECO:0008006" key="5">
    <source>
        <dbReference type="Google" id="ProtNLM"/>
    </source>
</evidence>
<feature type="region of interest" description="Disordered" evidence="1">
    <location>
        <begin position="194"/>
        <end position="223"/>
    </location>
</feature>
<gene>
    <name evidence="3" type="ORF">DU478_00010</name>
</gene>
<proteinExistence type="predicted"/>
<sequence length="223" mass="23732">MIRRLIAGLVLLTLAACADGARDLEKPTEPLGDFKLGHAIVVTPNIVKGPVSREATDDEWIAALDSALETRFRRYEGDKFYHIGVSIEGYVLAQPGIPLVLSPKSVMILRATVWDDAAGEKLNPEPKEITVLEAVNPDTVVGSGLTQSKEVQLENLSVNAALQIEKWMRQMQRSEGWFGGSGANAATAARLAAEARSSEAGTEAARVAASAPLTETAEAAPAE</sequence>
<accession>A0A369TUS2</accession>
<dbReference type="Proteomes" id="UP000253977">
    <property type="component" value="Unassembled WGS sequence"/>
</dbReference>
<comment type="caution">
    <text evidence="3">The sequence shown here is derived from an EMBL/GenBank/DDBJ whole genome shotgun (WGS) entry which is preliminary data.</text>
</comment>
<evidence type="ECO:0000313" key="4">
    <source>
        <dbReference type="Proteomes" id="UP000253977"/>
    </source>
</evidence>